<accession>A0A0B7MI26</accession>
<feature type="domain" description="Metalloprotease TldD/E N-terminal" evidence="3">
    <location>
        <begin position="21"/>
        <end position="72"/>
    </location>
</feature>
<evidence type="ECO:0000313" key="5">
    <source>
        <dbReference type="Proteomes" id="UP000046155"/>
    </source>
</evidence>
<keyword evidence="5" id="KW-1185">Reference proteome</keyword>
<dbReference type="AlphaFoldDB" id="A0A0B7MI26"/>
<organism evidence="4 5">
    <name type="scientific">Syntrophaceticus schinkii</name>
    <dbReference type="NCBI Taxonomy" id="499207"/>
    <lineage>
        <taxon>Bacteria</taxon>
        <taxon>Bacillati</taxon>
        <taxon>Bacillota</taxon>
        <taxon>Clostridia</taxon>
        <taxon>Thermoanaerobacterales</taxon>
        <taxon>Thermoanaerobacterales Family III. Incertae Sedis</taxon>
        <taxon>Syntrophaceticus</taxon>
    </lineage>
</organism>
<proteinExistence type="inferred from homology"/>
<feature type="region of interest" description="Disordered" evidence="2">
    <location>
        <begin position="73"/>
        <end position="95"/>
    </location>
</feature>
<evidence type="ECO:0000256" key="2">
    <source>
        <dbReference type="SAM" id="MobiDB-lite"/>
    </source>
</evidence>
<dbReference type="Gene3D" id="3.30.2290.10">
    <property type="entry name" value="PmbA/TldD superfamily"/>
    <property type="match status" value="1"/>
</dbReference>
<dbReference type="InterPro" id="IPR036059">
    <property type="entry name" value="TldD/PmbA_sf"/>
</dbReference>
<evidence type="ECO:0000259" key="3">
    <source>
        <dbReference type="Pfam" id="PF01523"/>
    </source>
</evidence>
<sequence length="95" mass="10253">MIAKVDLEEVLQVAGRNGDFAEVFMERSVQTRVSMEAGKIERVISGRDQGTGIRVGAAGENTAYGYTTDLTSKLGEKSASPRNGTGYHPTFVENQ</sequence>
<dbReference type="RefSeq" id="WP_044663980.1">
    <property type="nucleotide sequence ID" value="NZ_CDRZ01000021.1"/>
</dbReference>
<dbReference type="InterPro" id="IPR002510">
    <property type="entry name" value="Metalloprtase-TldD/E_N"/>
</dbReference>
<protein>
    <recommendedName>
        <fullName evidence="3">Metalloprotease TldD/E N-terminal domain-containing protein</fullName>
    </recommendedName>
</protein>
<dbReference type="Proteomes" id="UP000046155">
    <property type="component" value="Unassembled WGS sequence"/>
</dbReference>
<dbReference type="Pfam" id="PF01523">
    <property type="entry name" value="PmbA_TldD_1st"/>
    <property type="match status" value="1"/>
</dbReference>
<dbReference type="InterPro" id="IPR035068">
    <property type="entry name" value="TldD/PmbA_N"/>
</dbReference>
<evidence type="ECO:0000313" key="4">
    <source>
        <dbReference type="EMBL" id="CEO87646.1"/>
    </source>
</evidence>
<reference evidence="5" key="1">
    <citation type="submission" date="2015-01" db="EMBL/GenBank/DDBJ databases">
        <authorList>
            <person name="Manzoor Shahid"/>
            <person name="Zubair Saima"/>
        </authorList>
    </citation>
    <scope>NUCLEOTIDE SEQUENCE [LARGE SCALE GENOMIC DNA]</scope>
    <source>
        <strain evidence="5">Sp3</strain>
    </source>
</reference>
<name>A0A0B7MI26_9FIRM</name>
<evidence type="ECO:0000256" key="1">
    <source>
        <dbReference type="ARBA" id="ARBA00005836"/>
    </source>
</evidence>
<dbReference type="SUPFAM" id="SSF111283">
    <property type="entry name" value="Putative modulator of DNA gyrase, PmbA/TldD"/>
    <property type="match status" value="1"/>
</dbReference>
<dbReference type="EMBL" id="CDRZ01000021">
    <property type="protein sequence ID" value="CEO87646.1"/>
    <property type="molecule type" value="Genomic_DNA"/>
</dbReference>
<gene>
    <name evidence="4" type="ORF">SSCH_1170003</name>
</gene>
<comment type="similarity">
    <text evidence="1">Belongs to the peptidase U62 family.</text>
</comment>
<dbReference type="GO" id="GO:0006508">
    <property type="term" value="P:proteolysis"/>
    <property type="evidence" value="ECO:0007669"/>
    <property type="project" value="InterPro"/>
</dbReference>
<dbReference type="GO" id="GO:0008237">
    <property type="term" value="F:metallopeptidase activity"/>
    <property type="evidence" value="ECO:0007669"/>
    <property type="project" value="InterPro"/>
</dbReference>